<comment type="caution">
    <text evidence="10">The sequence shown here is derived from an EMBL/GenBank/DDBJ whole genome shotgun (WGS) entry which is preliminary data.</text>
</comment>
<dbReference type="InterPro" id="IPR002549">
    <property type="entry name" value="AI-2E-like"/>
</dbReference>
<evidence type="ECO:0000256" key="3">
    <source>
        <dbReference type="ARBA" id="ARBA00022448"/>
    </source>
</evidence>
<dbReference type="PANTHER" id="PTHR21716">
    <property type="entry name" value="TRANSMEMBRANE PROTEIN"/>
    <property type="match status" value="1"/>
</dbReference>
<feature type="transmembrane region" description="Helical" evidence="9">
    <location>
        <begin position="281"/>
        <end position="304"/>
    </location>
</feature>
<keyword evidence="11" id="KW-1185">Reference proteome</keyword>
<dbReference type="GO" id="GO:0055085">
    <property type="term" value="P:transmembrane transport"/>
    <property type="evidence" value="ECO:0007669"/>
    <property type="project" value="TreeGrafter"/>
</dbReference>
<name>A0A6M1RKT1_9BACT</name>
<dbReference type="AlphaFoldDB" id="A0A6M1RKT1"/>
<keyword evidence="5 9" id="KW-0812">Transmembrane</keyword>
<feature type="transmembrane region" description="Helical" evidence="9">
    <location>
        <begin position="343"/>
        <end position="361"/>
    </location>
</feature>
<accession>A0A6M1RKT1</accession>
<feature type="transmembrane region" description="Helical" evidence="9">
    <location>
        <begin position="373"/>
        <end position="406"/>
    </location>
</feature>
<dbReference type="Proteomes" id="UP000477311">
    <property type="component" value="Unassembled WGS sequence"/>
</dbReference>
<evidence type="ECO:0000256" key="1">
    <source>
        <dbReference type="ARBA" id="ARBA00004651"/>
    </source>
</evidence>
<keyword evidence="4" id="KW-1003">Cell membrane</keyword>
<evidence type="ECO:0000256" key="6">
    <source>
        <dbReference type="ARBA" id="ARBA00022989"/>
    </source>
</evidence>
<dbReference type="EMBL" id="JAAKYA010000087">
    <property type="protein sequence ID" value="NGO40376.1"/>
    <property type="molecule type" value="Genomic_DNA"/>
</dbReference>
<feature type="transmembrane region" description="Helical" evidence="9">
    <location>
        <begin position="77"/>
        <end position="98"/>
    </location>
</feature>
<evidence type="ECO:0000256" key="9">
    <source>
        <dbReference type="SAM" id="Phobius"/>
    </source>
</evidence>
<evidence type="ECO:0000313" key="10">
    <source>
        <dbReference type="EMBL" id="NGO40376.1"/>
    </source>
</evidence>
<proteinExistence type="inferred from homology"/>
<feature type="transmembrane region" description="Helical" evidence="9">
    <location>
        <begin position="310"/>
        <end position="336"/>
    </location>
</feature>
<feature type="transmembrane region" description="Helical" evidence="9">
    <location>
        <begin position="47"/>
        <end position="65"/>
    </location>
</feature>
<dbReference type="RefSeq" id="WP_165108913.1">
    <property type="nucleotide sequence ID" value="NZ_JAAKYA010000087.1"/>
</dbReference>
<reference evidence="10 11" key="1">
    <citation type="submission" date="2020-02" db="EMBL/GenBank/DDBJ databases">
        <title>Draft genome sequence of Limisphaera ngatamarikiensis NGM72.4T, a thermophilic Verrucomicrobia grouped in subdivision 3.</title>
        <authorList>
            <person name="Carere C.R."/>
            <person name="Steen J."/>
            <person name="Hugenholtz P."/>
            <person name="Stott M.B."/>
        </authorList>
    </citation>
    <scope>NUCLEOTIDE SEQUENCE [LARGE SCALE GENOMIC DNA]</scope>
    <source>
        <strain evidence="10 11">NGM72.4</strain>
    </source>
</reference>
<feature type="region of interest" description="Disordered" evidence="8">
    <location>
        <begin position="152"/>
        <end position="183"/>
    </location>
</feature>
<keyword evidence="3" id="KW-0813">Transport</keyword>
<evidence type="ECO:0000256" key="8">
    <source>
        <dbReference type="SAM" id="MobiDB-lite"/>
    </source>
</evidence>
<evidence type="ECO:0000256" key="4">
    <source>
        <dbReference type="ARBA" id="ARBA00022475"/>
    </source>
</evidence>
<dbReference type="PANTHER" id="PTHR21716:SF53">
    <property type="entry name" value="PERMEASE PERM-RELATED"/>
    <property type="match status" value="1"/>
</dbReference>
<protein>
    <submittedName>
        <fullName evidence="10">AI-2E family transporter</fullName>
    </submittedName>
</protein>
<keyword evidence="6 9" id="KW-1133">Transmembrane helix</keyword>
<dbReference type="Pfam" id="PF01594">
    <property type="entry name" value="AI-2E_transport"/>
    <property type="match status" value="2"/>
</dbReference>
<organism evidence="10 11">
    <name type="scientific">Limisphaera ngatamarikiensis</name>
    <dbReference type="NCBI Taxonomy" id="1324935"/>
    <lineage>
        <taxon>Bacteria</taxon>
        <taxon>Pseudomonadati</taxon>
        <taxon>Verrucomicrobiota</taxon>
        <taxon>Verrucomicrobiia</taxon>
        <taxon>Limisphaerales</taxon>
        <taxon>Limisphaeraceae</taxon>
        <taxon>Limisphaera</taxon>
    </lineage>
</organism>
<gene>
    <name evidence="10" type="ORF">G4L39_13360</name>
</gene>
<sequence>MSLPPPTPAQARLIWAALTGLALALLVFLVGALIWALGRVLDVLSPVLWPLAVAGVLAYLLDPLVDRLEQRGLGRVRAVVLVFFLAVFLIAGLVASVVPQLVVQTRQLVENVPTFVARLEAKVEHWATHPPGLLDQTLRRLGLPWLRGPASTNAPTEDHGKTPTEQAVVPEGSGAASAGPSWLDQLDPETVQKVAAWSGRALRAAGNWLADQLSKVTALFGVVAGLALIPIYLFYLLVEKRTITGSWTRYLPVRDSRFKEELVFVLRAVNDHLIAFFRGQVLVAICDGVLYGIGFALIGLPYAVVIGAMAMVLTIIPFLGAIVTCVTALIIAVVSYGDWQHPLLVLLVVAVVQAIEGYVLQPRILGSRVGLHPMVIIVAIMVGTTLLGGLLGGLLAIPMAAVLRVLLARYIWRQSATETPLPTGRPQAGGV</sequence>
<feature type="transmembrane region" description="Helical" evidence="9">
    <location>
        <begin position="12"/>
        <end position="35"/>
    </location>
</feature>
<comment type="subcellular location">
    <subcellularLocation>
        <location evidence="1">Cell membrane</location>
        <topology evidence="1">Multi-pass membrane protein</topology>
    </subcellularLocation>
</comment>
<evidence type="ECO:0000256" key="7">
    <source>
        <dbReference type="ARBA" id="ARBA00023136"/>
    </source>
</evidence>
<feature type="transmembrane region" description="Helical" evidence="9">
    <location>
        <begin position="218"/>
        <end position="238"/>
    </location>
</feature>
<evidence type="ECO:0000256" key="2">
    <source>
        <dbReference type="ARBA" id="ARBA00009773"/>
    </source>
</evidence>
<comment type="similarity">
    <text evidence="2">Belongs to the autoinducer-2 exporter (AI-2E) (TC 2.A.86) family.</text>
</comment>
<dbReference type="GO" id="GO:0005886">
    <property type="term" value="C:plasma membrane"/>
    <property type="evidence" value="ECO:0007669"/>
    <property type="project" value="UniProtKB-SubCell"/>
</dbReference>
<evidence type="ECO:0000313" key="11">
    <source>
        <dbReference type="Proteomes" id="UP000477311"/>
    </source>
</evidence>
<evidence type="ECO:0000256" key="5">
    <source>
        <dbReference type="ARBA" id="ARBA00022692"/>
    </source>
</evidence>
<keyword evidence="7 9" id="KW-0472">Membrane</keyword>